<dbReference type="KEGG" id="acou:A5CBH24_06880"/>
<dbReference type="Gene3D" id="2.60.40.10">
    <property type="entry name" value="Immunoglobulins"/>
    <property type="match status" value="2"/>
</dbReference>
<dbReference type="AlphaFoldDB" id="A0A4Y1WRP7"/>
<dbReference type="CDD" id="cd00063">
    <property type="entry name" value="FN3"/>
    <property type="match status" value="1"/>
</dbReference>
<feature type="compositionally biased region" description="Gly residues" evidence="1">
    <location>
        <begin position="751"/>
        <end position="787"/>
    </location>
</feature>
<accession>A0A4Y1WRP7</accession>
<name>A0A4Y1WRP7_9BACT</name>
<reference evidence="4" key="1">
    <citation type="submission" date="2019-06" db="EMBL/GenBank/DDBJ databases">
        <title>Alistipes onderdonkii subsp. vulgaris subsp. nov., Alistipes dispar sp. nov. and Alistipes communis sp. nov., isolated from human faeces, and creation of Alistipes onderdonkii subsp. onderdonkii subsp. nov.</title>
        <authorList>
            <person name="Sakamoto M."/>
            <person name="Ikeyama N."/>
            <person name="Ogata Y."/>
            <person name="Suda W."/>
            <person name="Iino T."/>
            <person name="Hattori M."/>
            <person name="Ohkuma M."/>
        </authorList>
    </citation>
    <scope>NUCLEOTIDE SEQUENCE [LARGE SCALE GENOMIC DNA]</scope>
    <source>
        <strain evidence="4">5CBH24</strain>
    </source>
</reference>
<protein>
    <recommendedName>
        <fullName evidence="2">Fibronectin type-III domain-containing protein</fullName>
    </recommendedName>
</protein>
<keyword evidence="4" id="KW-1185">Reference proteome</keyword>
<dbReference type="InterPro" id="IPR036116">
    <property type="entry name" value="FN3_sf"/>
</dbReference>
<proteinExistence type="predicted"/>
<feature type="compositionally biased region" description="Gly residues" evidence="1">
    <location>
        <begin position="726"/>
        <end position="740"/>
    </location>
</feature>
<dbReference type="InterPro" id="IPR013783">
    <property type="entry name" value="Ig-like_fold"/>
</dbReference>
<dbReference type="EMBL" id="AP019735">
    <property type="protein sequence ID" value="BBL03375.1"/>
    <property type="molecule type" value="Genomic_DNA"/>
</dbReference>
<evidence type="ECO:0000256" key="1">
    <source>
        <dbReference type="SAM" id="MobiDB-lite"/>
    </source>
</evidence>
<dbReference type="InterPro" id="IPR003961">
    <property type="entry name" value="FN3_dom"/>
</dbReference>
<organism evidence="3 4">
    <name type="scientific">Alistipes communis</name>
    <dbReference type="NCBI Taxonomy" id="2585118"/>
    <lineage>
        <taxon>Bacteria</taxon>
        <taxon>Pseudomonadati</taxon>
        <taxon>Bacteroidota</taxon>
        <taxon>Bacteroidia</taxon>
        <taxon>Bacteroidales</taxon>
        <taxon>Rikenellaceae</taxon>
        <taxon>Alistipes</taxon>
    </lineage>
</organism>
<evidence type="ECO:0000313" key="4">
    <source>
        <dbReference type="Proteomes" id="UP000318946"/>
    </source>
</evidence>
<dbReference type="CDD" id="cd14948">
    <property type="entry name" value="BACON"/>
    <property type="match status" value="1"/>
</dbReference>
<dbReference type="SUPFAM" id="SSF49265">
    <property type="entry name" value="Fibronectin type III"/>
    <property type="match status" value="1"/>
</dbReference>
<evidence type="ECO:0000259" key="2">
    <source>
        <dbReference type="PROSITE" id="PS50853"/>
    </source>
</evidence>
<dbReference type="InterPro" id="IPR024361">
    <property type="entry name" value="BACON"/>
</dbReference>
<dbReference type="SMART" id="SM00060">
    <property type="entry name" value="FN3"/>
    <property type="match status" value="2"/>
</dbReference>
<sequence length="787" mass="83780">MLAGCADGGDAVSLLQVSAARVEVGKNGLTADGRIPSIEVESDGYWRVFAESSAAWVRTDPSAASGSCTVTLSVEANDGPARTAVLRIGCGDGTTQEVEVRQEGAGSRLRYYEDSFGAGADEAVAPSDYEDFRIAGCGALETVYGAERATVAADAPSTGYEGASGGGNIVLAAGGFFTLGPVDVKGALDLRFSTGFYLPSAEAAGSVRLQASRNATQWIDVPFAVAPEAGWSCPMTAFYIAEDVTQLWFRLSTGADGVRIDDPALVEGEEAEGELLELGGELAAPEGLECAIAERSLTFSWDAVRNAKSYDYELYTKQGVRVAEGSTPLTTAAVEGLEMGTTYRFSVRAVPAEGTIYSASEAAELEATTVGLLPDPEVRLLRKTHGMLVFEWTKDPYTTTYGRRYNFVLVDRDSVVVRQQSRVNYASNATYNLSYVYNRQAFGGLQPSTDYRFYVQYVSDSEQYRDSNWVCCEATTDPRPQLPIGCLLYKDFEEAWFGGSAIDVAWGQHPSGNQLDLDYDAEESIELYVVYPIRCMEDSFNTAKLPEQYRRKYWSGWDWSDIGEKDIARKSNTGLFLICGAVKFGSGSAYGRMTTPALGQYGLSGVSDIVVSFKACPYTEPNLTTGNLMVSPYILCGATFNISIWAGAGTFENGSTEMTLTNLTPDQTDAQGNGHYSWTEHSVRIKGADSHTRVSISTVAQKGYYRMWFDDLMIVRDDGGQSEGSSGSGSGGDYGDGGDGFDTEGSASSGGSAGGGSYGDGGDGFDTGGTPGGSASGGDYGNGGDGF</sequence>
<feature type="region of interest" description="Disordered" evidence="1">
    <location>
        <begin position="719"/>
        <end position="787"/>
    </location>
</feature>
<gene>
    <name evidence="3" type="ORF">A5CBH24_06880</name>
</gene>
<dbReference type="PROSITE" id="PS50853">
    <property type="entry name" value="FN3"/>
    <property type="match status" value="1"/>
</dbReference>
<feature type="domain" description="Fibronectin type-III" evidence="2">
    <location>
        <begin position="284"/>
        <end position="375"/>
    </location>
</feature>
<evidence type="ECO:0000313" key="3">
    <source>
        <dbReference type="EMBL" id="BBL03375.1"/>
    </source>
</evidence>
<dbReference type="Pfam" id="PF00041">
    <property type="entry name" value="fn3"/>
    <property type="match status" value="1"/>
</dbReference>
<dbReference type="Proteomes" id="UP000318946">
    <property type="component" value="Chromosome"/>
</dbReference>